<evidence type="ECO:0000259" key="1">
    <source>
        <dbReference type="Pfam" id="PF13577"/>
    </source>
</evidence>
<dbReference type="EMBL" id="FXWG01000002">
    <property type="protein sequence ID" value="SMQ69162.1"/>
    <property type="molecule type" value="Genomic_DNA"/>
</dbReference>
<accession>A0A1Y6F8U9</accession>
<gene>
    <name evidence="2" type="ORF">SAMN06297468_1392</name>
</gene>
<keyword evidence="3" id="KW-1185">Reference proteome</keyword>
<dbReference type="Pfam" id="PF13577">
    <property type="entry name" value="SnoaL_4"/>
    <property type="match status" value="1"/>
</dbReference>
<proteinExistence type="predicted"/>
<dbReference type="SUPFAM" id="SSF54427">
    <property type="entry name" value="NTF2-like"/>
    <property type="match status" value="1"/>
</dbReference>
<dbReference type="Proteomes" id="UP000194420">
    <property type="component" value="Unassembled WGS sequence"/>
</dbReference>
<dbReference type="AlphaFoldDB" id="A0A1Y6F8U9"/>
<organism evidence="2 3">
    <name type="scientific">Altererythrobacter xiamenensis</name>
    <dbReference type="NCBI Taxonomy" id="1316679"/>
    <lineage>
        <taxon>Bacteria</taxon>
        <taxon>Pseudomonadati</taxon>
        <taxon>Pseudomonadota</taxon>
        <taxon>Alphaproteobacteria</taxon>
        <taxon>Sphingomonadales</taxon>
        <taxon>Erythrobacteraceae</taxon>
        <taxon>Altererythrobacter</taxon>
    </lineage>
</organism>
<dbReference type="Gene3D" id="3.10.450.50">
    <property type="match status" value="1"/>
</dbReference>
<dbReference type="InterPro" id="IPR037401">
    <property type="entry name" value="SnoaL-like"/>
</dbReference>
<evidence type="ECO:0000313" key="2">
    <source>
        <dbReference type="EMBL" id="SMQ69162.1"/>
    </source>
</evidence>
<dbReference type="CDD" id="cd00531">
    <property type="entry name" value="NTF2_like"/>
    <property type="match status" value="1"/>
</dbReference>
<evidence type="ECO:0000313" key="3">
    <source>
        <dbReference type="Proteomes" id="UP000194420"/>
    </source>
</evidence>
<name>A0A1Y6F8U9_9SPHN</name>
<feature type="domain" description="SnoaL-like" evidence="1">
    <location>
        <begin position="6"/>
        <end position="125"/>
    </location>
</feature>
<protein>
    <submittedName>
        <fullName evidence="2">SnoaL-like domain-containing protein</fullName>
    </submittedName>
</protein>
<dbReference type="InterPro" id="IPR032710">
    <property type="entry name" value="NTF2-like_dom_sf"/>
</dbReference>
<sequence>MFRGPLEDRVEIAELNGTYADGVVRKNAATWGTVWAENATWDFFGQMFEGRDAIVGFWEQAMSGLEAVSFHCVPCMIEVTGDTATSRVQTQEILHMKDGKTRVVGGLYEDELGKIDGKWQFTHRKFQIVAEYNPSGD</sequence>
<dbReference type="RefSeq" id="WP_086437315.1">
    <property type="nucleotide sequence ID" value="NZ_FXWG01000002.1"/>
</dbReference>
<dbReference type="OrthoDB" id="7510033at2"/>
<reference evidence="3" key="1">
    <citation type="submission" date="2017-04" db="EMBL/GenBank/DDBJ databases">
        <authorList>
            <person name="Varghese N."/>
            <person name="Submissions S."/>
        </authorList>
    </citation>
    <scope>NUCLEOTIDE SEQUENCE [LARGE SCALE GENOMIC DNA]</scope>
</reference>